<evidence type="ECO:0000256" key="1">
    <source>
        <dbReference type="ARBA" id="ARBA00022737"/>
    </source>
</evidence>
<dbReference type="Proteomes" id="UP000711996">
    <property type="component" value="Unassembled WGS sequence"/>
</dbReference>
<organism evidence="5 6">
    <name type="scientific">Colletotrichum siamense</name>
    <name type="common">Anthracnose fungus</name>
    <dbReference type="NCBI Taxonomy" id="690259"/>
    <lineage>
        <taxon>Eukaryota</taxon>
        <taxon>Fungi</taxon>
        <taxon>Dikarya</taxon>
        <taxon>Ascomycota</taxon>
        <taxon>Pezizomycotina</taxon>
        <taxon>Sordariomycetes</taxon>
        <taxon>Hypocreomycetidae</taxon>
        <taxon>Glomerellales</taxon>
        <taxon>Glomerellaceae</taxon>
        <taxon>Colletotrichum</taxon>
        <taxon>Colletotrichum gloeosporioides species complex</taxon>
    </lineage>
</organism>
<sequence length="396" mass="42984">MPPKDGWIPDHKKPGEKDSRSYAEDLLKAVKSDNYKTVKEVLARKGPINVALEDGDRAVHIAAREGFLSILERLLALGADVHIANNFQDTPLYAALKAGQTETAMALLLQGAGWKSLNDDGFNALHLAVLHSANVVVGYLLRKGADPTQPDSKGRTPVKLAWHPLGKNGKKGTVDIDIMRALVDHGASPTPTDERGRTLVHLAVKEKRPGFVRLLDSKSADMNAKANDKSTPLQISINSNNLPMTRLLLELGANANGKSAHSGSPLMFAAQRGSLPIMRLLLDHGAQKFYNTPQETNAFIWACNGGHISCASFLLGCGYWPHKRAAGDYTALHYAAGKGHMEVVKWLLQLGVDKNIRTKIARVPFKVAGTAAELARAHGHSKVAEVIETFVEEQVY</sequence>
<dbReference type="InterPro" id="IPR002110">
    <property type="entry name" value="Ankyrin_rpt"/>
</dbReference>
<dbReference type="PROSITE" id="PS50088">
    <property type="entry name" value="ANK_REPEAT"/>
    <property type="match status" value="6"/>
</dbReference>
<keyword evidence="1" id="KW-0677">Repeat</keyword>
<evidence type="ECO:0000313" key="5">
    <source>
        <dbReference type="EMBL" id="KAF4855524.1"/>
    </source>
</evidence>
<feature type="compositionally biased region" description="Basic and acidic residues" evidence="4">
    <location>
        <begin position="7"/>
        <end position="20"/>
    </location>
</feature>
<feature type="region of interest" description="Disordered" evidence="4">
    <location>
        <begin position="1"/>
        <end position="20"/>
    </location>
</feature>
<proteinExistence type="predicted"/>
<dbReference type="OrthoDB" id="195446at2759"/>
<dbReference type="Pfam" id="PF12796">
    <property type="entry name" value="Ank_2"/>
    <property type="match status" value="2"/>
</dbReference>
<name>A0A9P5ENN2_COLSI</name>
<feature type="repeat" description="ANK" evidence="3">
    <location>
        <begin position="261"/>
        <end position="287"/>
    </location>
</feature>
<dbReference type="SMART" id="SM00248">
    <property type="entry name" value="ANK"/>
    <property type="match status" value="10"/>
</dbReference>
<dbReference type="AlphaFoldDB" id="A0A9P5ENN2"/>
<accession>A0A9P5ENN2</accession>
<feature type="repeat" description="ANK" evidence="3">
    <location>
        <begin position="120"/>
        <end position="152"/>
    </location>
</feature>
<keyword evidence="6" id="KW-1185">Reference proteome</keyword>
<evidence type="ECO:0000256" key="4">
    <source>
        <dbReference type="SAM" id="MobiDB-lite"/>
    </source>
</evidence>
<feature type="repeat" description="ANK" evidence="3">
    <location>
        <begin position="327"/>
        <end position="359"/>
    </location>
</feature>
<evidence type="ECO:0000256" key="3">
    <source>
        <dbReference type="PROSITE-ProRule" id="PRU00023"/>
    </source>
</evidence>
<dbReference type="PANTHER" id="PTHR24166:SF48">
    <property type="entry name" value="PROTEIN VAPYRIN"/>
    <property type="match status" value="1"/>
</dbReference>
<feature type="repeat" description="ANK" evidence="3">
    <location>
        <begin position="54"/>
        <end position="86"/>
    </location>
</feature>
<dbReference type="SUPFAM" id="SSF48403">
    <property type="entry name" value="Ankyrin repeat"/>
    <property type="match status" value="1"/>
</dbReference>
<feature type="repeat" description="ANK" evidence="3">
    <location>
        <begin position="228"/>
        <end position="260"/>
    </location>
</feature>
<gene>
    <name evidence="5" type="primary">ANK2-3</name>
    <name evidence="5" type="ORF">CGCSCA2_v009018</name>
</gene>
<evidence type="ECO:0000256" key="2">
    <source>
        <dbReference type="ARBA" id="ARBA00023043"/>
    </source>
</evidence>
<dbReference type="EMBL" id="QPMT01000030">
    <property type="protein sequence ID" value="KAF4855524.1"/>
    <property type="molecule type" value="Genomic_DNA"/>
</dbReference>
<comment type="caution">
    <text evidence="5">The sequence shown here is derived from an EMBL/GenBank/DDBJ whole genome shotgun (WGS) entry which is preliminary data.</text>
</comment>
<dbReference type="PANTHER" id="PTHR24166">
    <property type="entry name" value="ROLLING PEBBLES, ISOFORM B"/>
    <property type="match status" value="1"/>
</dbReference>
<dbReference type="PROSITE" id="PS50297">
    <property type="entry name" value="ANK_REP_REGION"/>
    <property type="match status" value="5"/>
</dbReference>
<evidence type="ECO:0000313" key="6">
    <source>
        <dbReference type="Proteomes" id="UP000711996"/>
    </source>
</evidence>
<dbReference type="InterPro" id="IPR050889">
    <property type="entry name" value="Dendritic_Spine_Reg/Scaffold"/>
</dbReference>
<protein>
    <submittedName>
        <fullName evidence="5">Ankyrin-2</fullName>
    </submittedName>
</protein>
<dbReference type="Gene3D" id="1.25.40.20">
    <property type="entry name" value="Ankyrin repeat-containing domain"/>
    <property type="match status" value="1"/>
</dbReference>
<keyword evidence="2 3" id="KW-0040">ANK repeat</keyword>
<reference evidence="5" key="1">
    <citation type="submission" date="2019-06" db="EMBL/GenBank/DDBJ databases">
        <authorList>
            <person name="Gan P."/>
            <person name="Shirasu K."/>
        </authorList>
    </citation>
    <scope>NUCLEOTIDE SEQUENCE [LARGE SCALE GENOMIC DNA]</scope>
    <source>
        <strain evidence="5">CAD2</strain>
    </source>
</reference>
<dbReference type="InterPro" id="IPR036770">
    <property type="entry name" value="Ankyrin_rpt-contain_sf"/>
</dbReference>
<feature type="repeat" description="ANK" evidence="3">
    <location>
        <begin position="195"/>
        <end position="227"/>
    </location>
</feature>